<dbReference type="HOGENOM" id="CLU_047691_4_1_10"/>
<name>H1YA27_9SPHI</name>
<comment type="similarity">
    <text evidence="1">Belongs to the sigma-70 factor family. ECF subfamily.</text>
</comment>
<dbReference type="GO" id="GO:0016987">
    <property type="term" value="F:sigma factor activity"/>
    <property type="evidence" value="ECO:0007669"/>
    <property type="project" value="UniProtKB-KW"/>
</dbReference>
<dbReference type="InterPro" id="IPR013249">
    <property type="entry name" value="RNA_pol_sigma70_r4_t2"/>
</dbReference>
<dbReference type="AlphaFoldDB" id="H1YA27"/>
<dbReference type="GO" id="GO:0006352">
    <property type="term" value="P:DNA-templated transcription initiation"/>
    <property type="evidence" value="ECO:0007669"/>
    <property type="project" value="InterPro"/>
</dbReference>
<evidence type="ECO:0000256" key="2">
    <source>
        <dbReference type="ARBA" id="ARBA00023015"/>
    </source>
</evidence>
<keyword evidence="8" id="KW-1185">Reference proteome</keyword>
<reference evidence="7" key="1">
    <citation type="submission" date="2011-09" db="EMBL/GenBank/DDBJ databases">
        <title>The permanent draft genome of Mucilaginibacter paludis DSM 18603.</title>
        <authorList>
            <consortium name="US DOE Joint Genome Institute (JGI-PGF)"/>
            <person name="Lucas S."/>
            <person name="Han J."/>
            <person name="Lapidus A."/>
            <person name="Bruce D."/>
            <person name="Goodwin L."/>
            <person name="Pitluck S."/>
            <person name="Peters L."/>
            <person name="Kyrpides N."/>
            <person name="Mavromatis K."/>
            <person name="Ivanova N."/>
            <person name="Mikhailova N."/>
            <person name="Held B."/>
            <person name="Detter J.C."/>
            <person name="Tapia R."/>
            <person name="Han C."/>
            <person name="Land M."/>
            <person name="Hauser L."/>
            <person name="Markowitz V."/>
            <person name="Cheng J.-F."/>
            <person name="Hugenholtz P."/>
            <person name="Woyke T."/>
            <person name="Wu D."/>
            <person name="Tindall B."/>
            <person name="Brambilla E."/>
            <person name="Klenk H.-P."/>
            <person name="Eisen J.A."/>
        </authorList>
    </citation>
    <scope>NUCLEOTIDE SEQUENCE [LARGE SCALE GENOMIC DNA]</scope>
    <source>
        <strain evidence="7">DSM 18603</strain>
    </source>
</reference>
<evidence type="ECO:0000313" key="7">
    <source>
        <dbReference type="EMBL" id="EHQ25011.1"/>
    </source>
</evidence>
<accession>H1YA27</accession>
<feature type="domain" description="RNA polymerase sigma-70 region 2" evidence="5">
    <location>
        <begin position="29"/>
        <end position="88"/>
    </location>
</feature>
<keyword evidence="2" id="KW-0805">Transcription regulation</keyword>
<dbReference type="GO" id="GO:0003677">
    <property type="term" value="F:DNA binding"/>
    <property type="evidence" value="ECO:0007669"/>
    <property type="project" value="InterPro"/>
</dbReference>
<dbReference type="NCBIfam" id="TIGR02985">
    <property type="entry name" value="Sig70_bacteroi1"/>
    <property type="match status" value="1"/>
</dbReference>
<dbReference type="STRING" id="714943.Mucpa_0830"/>
<evidence type="ECO:0000259" key="6">
    <source>
        <dbReference type="Pfam" id="PF08281"/>
    </source>
</evidence>
<evidence type="ECO:0000256" key="4">
    <source>
        <dbReference type="ARBA" id="ARBA00023163"/>
    </source>
</evidence>
<dbReference type="Proteomes" id="UP000002774">
    <property type="component" value="Chromosome"/>
</dbReference>
<dbReference type="eggNOG" id="COG1595">
    <property type="taxonomic scope" value="Bacteria"/>
</dbReference>
<dbReference type="Gene3D" id="1.10.1740.10">
    <property type="match status" value="1"/>
</dbReference>
<dbReference type="EMBL" id="CM001403">
    <property type="protein sequence ID" value="EHQ25011.1"/>
    <property type="molecule type" value="Genomic_DNA"/>
</dbReference>
<proteinExistence type="inferred from homology"/>
<dbReference type="SUPFAM" id="SSF88659">
    <property type="entry name" value="Sigma3 and sigma4 domains of RNA polymerase sigma factors"/>
    <property type="match status" value="1"/>
</dbReference>
<dbReference type="OrthoDB" id="659577at2"/>
<evidence type="ECO:0000259" key="5">
    <source>
        <dbReference type="Pfam" id="PF04542"/>
    </source>
</evidence>
<dbReference type="PANTHER" id="PTHR43133">
    <property type="entry name" value="RNA POLYMERASE ECF-TYPE SIGMA FACTO"/>
    <property type="match status" value="1"/>
</dbReference>
<protein>
    <submittedName>
        <fullName evidence="7">RNA polymerase, sigma-24 subunit, ECF subfamily</fullName>
    </submittedName>
</protein>
<keyword evidence="3" id="KW-0731">Sigma factor</keyword>
<sequence length="191" mass="22364">MHKDLDSDDVRRLMMGDQAAFEKIYDLCSEKLFRLAFRFLKDTEQSEEIVQETFINLWLNREKLDSQGNIWLYLYVVGKRLSLNALRNISQSKLHTEKLLANFTETQNYTEELVFAHDLELLTERVIGDLPKQQQIIFRLSRFEGFSHKEIADQLNISPNTVKNHMGTALKTIKSRLGDCGLICLFLFLFK</sequence>
<feature type="domain" description="RNA polymerase sigma factor 70 region 4 type 2" evidence="6">
    <location>
        <begin position="124"/>
        <end position="172"/>
    </location>
</feature>
<dbReference type="Gene3D" id="1.10.10.10">
    <property type="entry name" value="Winged helix-like DNA-binding domain superfamily/Winged helix DNA-binding domain"/>
    <property type="match status" value="1"/>
</dbReference>
<dbReference type="InterPro" id="IPR036388">
    <property type="entry name" value="WH-like_DNA-bd_sf"/>
</dbReference>
<evidence type="ECO:0000313" key="8">
    <source>
        <dbReference type="Proteomes" id="UP000002774"/>
    </source>
</evidence>
<dbReference type="Pfam" id="PF04542">
    <property type="entry name" value="Sigma70_r2"/>
    <property type="match status" value="1"/>
</dbReference>
<dbReference type="PRINTS" id="PR00038">
    <property type="entry name" value="HTHLUXR"/>
</dbReference>
<dbReference type="InterPro" id="IPR013324">
    <property type="entry name" value="RNA_pol_sigma_r3/r4-like"/>
</dbReference>
<dbReference type="PANTHER" id="PTHR43133:SF46">
    <property type="entry name" value="RNA POLYMERASE SIGMA-70 FACTOR ECF SUBFAMILY"/>
    <property type="match status" value="1"/>
</dbReference>
<evidence type="ECO:0000256" key="3">
    <source>
        <dbReference type="ARBA" id="ARBA00023082"/>
    </source>
</evidence>
<dbReference type="InterPro" id="IPR000792">
    <property type="entry name" value="Tscrpt_reg_LuxR_C"/>
</dbReference>
<evidence type="ECO:0000256" key="1">
    <source>
        <dbReference type="ARBA" id="ARBA00010641"/>
    </source>
</evidence>
<dbReference type="Pfam" id="PF08281">
    <property type="entry name" value="Sigma70_r4_2"/>
    <property type="match status" value="1"/>
</dbReference>
<dbReference type="InterPro" id="IPR007627">
    <property type="entry name" value="RNA_pol_sigma70_r2"/>
</dbReference>
<dbReference type="NCBIfam" id="TIGR02937">
    <property type="entry name" value="sigma70-ECF"/>
    <property type="match status" value="1"/>
</dbReference>
<dbReference type="SUPFAM" id="SSF88946">
    <property type="entry name" value="Sigma2 domain of RNA polymerase sigma factors"/>
    <property type="match status" value="1"/>
</dbReference>
<keyword evidence="4" id="KW-0804">Transcription</keyword>
<dbReference type="RefSeq" id="WP_008504633.1">
    <property type="nucleotide sequence ID" value="NZ_CM001403.1"/>
</dbReference>
<dbReference type="InterPro" id="IPR014327">
    <property type="entry name" value="RNA_pol_sigma70_bacteroid"/>
</dbReference>
<dbReference type="InterPro" id="IPR014284">
    <property type="entry name" value="RNA_pol_sigma-70_dom"/>
</dbReference>
<dbReference type="CDD" id="cd06171">
    <property type="entry name" value="Sigma70_r4"/>
    <property type="match status" value="1"/>
</dbReference>
<organism evidence="7 8">
    <name type="scientific">Mucilaginibacter paludis DSM 18603</name>
    <dbReference type="NCBI Taxonomy" id="714943"/>
    <lineage>
        <taxon>Bacteria</taxon>
        <taxon>Pseudomonadati</taxon>
        <taxon>Bacteroidota</taxon>
        <taxon>Sphingobacteriia</taxon>
        <taxon>Sphingobacteriales</taxon>
        <taxon>Sphingobacteriaceae</taxon>
        <taxon>Mucilaginibacter</taxon>
    </lineage>
</organism>
<dbReference type="InterPro" id="IPR039425">
    <property type="entry name" value="RNA_pol_sigma-70-like"/>
</dbReference>
<gene>
    <name evidence="7" type="ORF">Mucpa_0830</name>
</gene>
<dbReference type="InterPro" id="IPR013325">
    <property type="entry name" value="RNA_pol_sigma_r2"/>
</dbReference>